<comment type="caution">
    <text evidence="1">The sequence shown here is derived from an EMBL/GenBank/DDBJ whole genome shotgun (WGS) entry which is preliminary data.</text>
</comment>
<evidence type="ECO:0000313" key="2">
    <source>
        <dbReference type="Proteomes" id="UP000720189"/>
    </source>
</evidence>
<dbReference type="AlphaFoldDB" id="A0A9P9HMA1"/>
<proteinExistence type="predicted"/>
<evidence type="ECO:0000313" key="1">
    <source>
        <dbReference type="EMBL" id="KAH7259538.1"/>
    </source>
</evidence>
<dbReference type="GeneID" id="70222278"/>
<dbReference type="RefSeq" id="XP_046052246.1">
    <property type="nucleotide sequence ID" value="XM_046192324.1"/>
</dbReference>
<keyword evidence="2" id="KW-1185">Reference proteome</keyword>
<dbReference type="Proteomes" id="UP000720189">
    <property type="component" value="Unassembled WGS sequence"/>
</dbReference>
<protein>
    <submittedName>
        <fullName evidence="1">Uncharacterized protein</fullName>
    </submittedName>
</protein>
<organism evidence="1 2">
    <name type="scientific">Fusarium redolens</name>
    <dbReference type="NCBI Taxonomy" id="48865"/>
    <lineage>
        <taxon>Eukaryota</taxon>
        <taxon>Fungi</taxon>
        <taxon>Dikarya</taxon>
        <taxon>Ascomycota</taxon>
        <taxon>Pezizomycotina</taxon>
        <taxon>Sordariomycetes</taxon>
        <taxon>Hypocreomycetidae</taxon>
        <taxon>Hypocreales</taxon>
        <taxon>Nectriaceae</taxon>
        <taxon>Fusarium</taxon>
        <taxon>Fusarium redolens species complex</taxon>
    </lineage>
</organism>
<dbReference type="EMBL" id="JAGMUX010000005">
    <property type="protein sequence ID" value="KAH7259538.1"/>
    <property type="molecule type" value="Genomic_DNA"/>
</dbReference>
<accession>A0A9P9HMA1</accession>
<name>A0A9P9HMA1_FUSRE</name>
<reference evidence="1" key="1">
    <citation type="journal article" date="2021" name="Nat. Commun.">
        <title>Genetic determinants of endophytism in the Arabidopsis root mycobiome.</title>
        <authorList>
            <person name="Mesny F."/>
            <person name="Miyauchi S."/>
            <person name="Thiergart T."/>
            <person name="Pickel B."/>
            <person name="Atanasova L."/>
            <person name="Karlsson M."/>
            <person name="Huettel B."/>
            <person name="Barry K.W."/>
            <person name="Haridas S."/>
            <person name="Chen C."/>
            <person name="Bauer D."/>
            <person name="Andreopoulos W."/>
            <person name="Pangilinan J."/>
            <person name="LaButti K."/>
            <person name="Riley R."/>
            <person name="Lipzen A."/>
            <person name="Clum A."/>
            <person name="Drula E."/>
            <person name="Henrissat B."/>
            <person name="Kohler A."/>
            <person name="Grigoriev I.V."/>
            <person name="Martin F.M."/>
            <person name="Hacquard S."/>
        </authorList>
    </citation>
    <scope>NUCLEOTIDE SEQUENCE</scope>
    <source>
        <strain evidence="1">MPI-CAGE-AT-0023</strain>
    </source>
</reference>
<gene>
    <name evidence="1" type="ORF">BKA55DRAFT_562726</name>
</gene>
<sequence length="111" mass="12433">MSAVGRLVCLARSLAGDITAWDSAPTPQFLLLLVCAKYLAHIVLHELGLEERGDEKKGIWLTWVALTNRVGRSRLSRELLERAPLKRATTQFPSSWTTCHVIKASERESHP</sequence>